<keyword evidence="2" id="KW-1185">Reference proteome</keyword>
<dbReference type="AlphaFoldDB" id="A0A0B5F4D6"/>
<dbReference type="Proteomes" id="UP000031523">
    <property type="component" value="Chromosome"/>
</dbReference>
<dbReference type="EMBL" id="CP010519">
    <property type="protein sequence ID" value="AJE85172.1"/>
    <property type="molecule type" value="Genomic_DNA"/>
</dbReference>
<organism evidence="1 2">
    <name type="scientific">Streptomyces albus (strain ATCC 21838 / DSM 41398 / FERM P-419 / JCM 4703 / NBRC 107858)</name>
    <dbReference type="NCBI Taxonomy" id="1081613"/>
    <lineage>
        <taxon>Bacteria</taxon>
        <taxon>Bacillati</taxon>
        <taxon>Actinomycetota</taxon>
        <taxon>Actinomycetes</taxon>
        <taxon>Kitasatosporales</taxon>
        <taxon>Streptomycetaceae</taxon>
        <taxon>Streptomyces</taxon>
    </lineage>
</organism>
<protein>
    <submittedName>
        <fullName evidence="1">Uncharacterized protein</fullName>
    </submittedName>
</protein>
<accession>A0A0B5F4D6</accession>
<sequence>MRGGLGAESEVVGADHDALARLGLLGDAHGRGSPRAAER</sequence>
<name>A0A0B5F4D6_STRA4</name>
<evidence type="ECO:0000313" key="2">
    <source>
        <dbReference type="Proteomes" id="UP000031523"/>
    </source>
</evidence>
<evidence type="ECO:0000313" key="1">
    <source>
        <dbReference type="EMBL" id="AJE85172.1"/>
    </source>
</evidence>
<reference evidence="1 2" key="1">
    <citation type="submission" date="2015-01" db="EMBL/GenBank/DDBJ databases">
        <title>Enhanced salinomycin production by adjusting the supply of polyketide extender units in Streptomyce albus DSM 41398.</title>
        <authorList>
            <person name="Lu C."/>
        </authorList>
    </citation>
    <scope>NUCLEOTIDE SEQUENCE [LARGE SCALE GENOMIC DNA]</scope>
    <source>
        <strain evidence="2">ATCC 21838 / DSM 41398 / FERM P-419 / JCM 4703 / NBRC 107858</strain>
    </source>
</reference>
<proteinExistence type="predicted"/>
<gene>
    <name evidence="1" type="ORF">SLNWT_4796</name>
</gene>
<dbReference type="KEGG" id="sals:SLNWT_4796"/>